<dbReference type="GO" id="GO:0046872">
    <property type="term" value="F:metal ion binding"/>
    <property type="evidence" value="ECO:0007669"/>
    <property type="project" value="UniProtKB-KW"/>
</dbReference>
<keyword evidence="4" id="KW-0862">Zinc</keyword>
<evidence type="ECO:0000256" key="4">
    <source>
        <dbReference type="ARBA" id="ARBA00022833"/>
    </source>
</evidence>
<dbReference type="RefSeq" id="WP_036050178.1">
    <property type="nucleotide sequence ID" value="NZ_FPAW01000038.1"/>
</dbReference>
<dbReference type="InterPro" id="IPR053138">
    <property type="entry name" value="N-alpha-Ac-DABA_deacetylase"/>
</dbReference>
<keyword evidence="7" id="KW-1185">Reference proteome</keyword>
<dbReference type="OrthoDB" id="9782876at2"/>
<protein>
    <recommendedName>
        <fullName evidence="5">Succinylglutamate desuccinylase/Aspartoacylase catalytic domain-containing protein</fullName>
    </recommendedName>
</protein>
<dbReference type="STRING" id="999627.SAMN05216236_13822"/>
<dbReference type="InterPro" id="IPR043795">
    <property type="entry name" value="N-alpha-Ac-DABA-like"/>
</dbReference>
<evidence type="ECO:0000313" key="7">
    <source>
        <dbReference type="Proteomes" id="UP000182466"/>
    </source>
</evidence>
<evidence type="ECO:0000313" key="6">
    <source>
        <dbReference type="EMBL" id="SFU16900.1"/>
    </source>
</evidence>
<dbReference type="PANTHER" id="PTHR37326">
    <property type="entry name" value="BLL3975 PROTEIN"/>
    <property type="match status" value="1"/>
</dbReference>
<reference evidence="6 7" key="1">
    <citation type="submission" date="2016-10" db="EMBL/GenBank/DDBJ databases">
        <authorList>
            <person name="de Groot N.N."/>
        </authorList>
    </citation>
    <scope>NUCLEOTIDE SEQUENCE [LARGE SCALE GENOMIC DNA]</scope>
    <source>
        <strain evidence="6 7">CGMCC 1.10959</strain>
    </source>
</reference>
<accession>A0A1I7DYY0</accession>
<dbReference type="GO" id="GO:0016811">
    <property type="term" value="F:hydrolase activity, acting on carbon-nitrogen (but not peptide) bonds, in linear amides"/>
    <property type="evidence" value="ECO:0007669"/>
    <property type="project" value="InterPro"/>
</dbReference>
<sequence length="336" mass="35182">MTSPETPSRLHLTLDLDQPGRQIGDLMLRWSDNANPLGYHPVPVISLRGGTGPTVLIAGATHGDEFEGPAAIMRLVHGLAPEALAGQLILFPALNAPALAASSRVSPLDGANLNRAFPGDPDGGPTAMLADFVENRLLPRCDAVIDLHSGGKASFFQPCTLATRTADAGLYQKNLALARAFGLPLIWQLGANNDNRSVNSAAERAGVPMIAAELGGGGGVDPGITDLTEQGLMRCLRHLGLLPTPPAPVPARIVTLAAPEHSIYAPADGLFDRAISAGRDVRAGDIAGRFHFITEPERPPRNLTFGQSGLVLAHTCRGMVRRGELLALVTQDAADG</sequence>
<dbReference type="PIRSF" id="PIRSF039012">
    <property type="entry name" value="ASP"/>
    <property type="match status" value="1"/>
</dbReference>
<dbReference type="EMBL" id="FPAW01000038">
    <property type="protein sequence ID" value="SFU16900.1"/>
    <property type="molecule type" value="Genomic_DNA"/>
</dbReference>
<dbReference type="GO" id="GO:0016788">
    <property type="term" value="F:hydrolase activity, acting on ester bonds"/>
    <property type="evidence" value="ECO:0007669"/>
    <property type="project" value="InterPro"/>
</dbReference>
<organism evidence="6 7">
    <name type="scientific">Sedimentitalea nanhaiensis</name>
    <dbReference type="NCBI Taxonomy" id="999627"/>
    <lineage>
        <taxon>Bacteria</taxon>
        <taxon>Pseudomonadati</taxon>
        <taxon>Pseudomonadota</taxon>
        <taxon>Alphaproteobacteria</taxon>
        <taxon>Rhodobacterales</taxon>
        <taxon>Paracoccaceae</taxon>
        <taxon>Sedimentitalea</taxon>
    </lineage>
</organism>
<name>A0A1I7DYY0_9RHOB</name>
<dbReference type="InterPro" id="IPR055438">
    <property type="entry name" value="AstE_AspA_cat"/>
</dbReference>
<dbReference type="CDD" id="cd06252">
    <property type="entry name" value="M14_ASTE_ASPA-like"/>
    <property type="match status" value="1"/>
</dbReference>
<evidence type="ECO:0000259" key="5">
    <source>
        <dbReference type="Pfam" id="PF24827"/>
    </source>
</evidence>
<proteinExistence type="predicted"/>
<comment type="cofactor">
    <cofactor evidence="1">
        <name>Zn(2+)</name>
        <dbReference type="ChEBI" id="CHEBI:29105"/>
    </cofactor>
</comment>
<dbReference type="PANTHER" id="PTHR37326:SF1">
    <property type="entry name" value="BLL3975 PROTEIN"/>
    <property type="match status" value="1"/>
</dbReference>
<dbReference type="Proteomes" id="UP000182466">
    <property type="component" value="Unassembled WGS sequence"/>
</dbReference>
<dbReference type="Pfam" id="PF24827">
    <property type="entry name" value="AstE_AspA_cat"/>
    <property type="match status" value="1"/>
</dbReference>
<dbReference type="eggNOG" id="COG3608">
    <property type="taxonomic scope" value="Bacteria"/>
</dbReference>
<keyword evidence="2" id="KW-0479">Metal-binding</keyword>
<keyword evidence="3" id="KW-0378">Hydrolase</keyword>
<dbReference type="SUPFAM" id="SSF53187">
    <property type="entry name" value="Zn-dependent exopeptidases"/>
    <property type="match status" value="1"/>
</dbReference>
<evidence type="ECO:0000256" key="3">
    <source>
        <dbReference type="ARBA" id="ARBA00022801"/>
    </source>
</evidence>
<dbReference type="AlphaFoldDB" id="A0A1I7DYY0"/>
<evidence type="ECO:0000256" key="2">
    <source>
        <dbReference type="ARBA" id="ARBA00022723"/>
    </source>
</evidence>
<evidence type="ECO:0000256" key="1">
    <source>
        <dbReference type="ARBA" id="ARBA00001947"/>
    </source>
</evidence>
<feature type="domain" description="Succinylglutamate desuccinylase/Aspartoacylase catalytic" evidence="5">
    <location>
        <begin position="52"/>
        <end position="239"/>
    </location>
</feature>
<gene>
    <name evidence="6" type="ORF">SAMN05216236_13822</name>
</gene>
<dbReference type="Gene3D" id="3.40.630.10">
    <property type="entry name" value="Zn peptidases"/>
    <property type="match status" value="1"/>
</dbReference>